<dbReference type="GO" id="GO:0006261">
    <property type="term" value="P:DNA-templated DNA replication"/>
    <property type="evidence" value="ECO:0007669"/>
    <property type="project" value="InterPro"/>
</dbReference>
<evidence type="ECO:0000256" key="11">
    <source>
        <dbReference type="ARBA" id="ARBA00023242"/>
    </source>
</evidence>
<reference evidence="19" key="3">
    <citation type="submission" date="2015-06" db="UniProtKB">
        <authorList>
            <consortium name="EnsemblProtists"/>
        </authorList>
    </citation>
    <scope>IDENTIFICATION</scope>
</reference>
<evidence type="ECO:0000256" key="12">
    <source>
        <dbReference type="ARBA" id="ARBA00049244"/>
    </source>
</evidence>
<evidence type="ECO:0000256" key="14">
    <source>
        <dbReference type="SAM" id="MobiDB-lite"/>
    </source>
</evidence>
<accession>L1JKA8</accession>
<feature type="compositionally biased region" description="Basic and acidic residues" evidence="14">
    <location>
        <begin position="675"/>
        <end position="715"/>
    </location>
</feature>
<feature type="compositionally biased region" description="Basic and acidic residues" evidence="14">
    <location>
        <begin position="142"/>
        <end position="161"/>
    </location>
</feature>
<keyword evidence="13" id="KW-0175">Coiled coil</keyword>
<dbReference type="InterPro" id="IPR019760">
    <property type="entry name" value="DNA-dir_DNA_pol_A_CS"/>
</dbReference>
<dbReference type="InterPro" id="IPR001098">
    <property type="entry name" value="DNA-dir_DNA_pol_A_palm_dom"/>
</dbReference>
<dbReference type="GO" id="GO:0005524">
    <property type="term" value="F:ATP binding"/>
    <property type="evidence" value="ECO:0007669"/>
    <property type="project" value="UniProtKB-KW"/>
</dbReference>
<dbReference type="InterPro" id="IPR046931">
    <property type="entry name" value="HTH_61"/>
</dbReference>
<evidence type="ECO:0000256" key="6">
    <source>
        <dbReference type="ARBA" id="ARBA00022741"/>
    </source>
</evidence>
<dbReference type="InterPro" id="IPR043502">
    <property type="entry name" value="DNA/RNA_pol_sf"/>
</dbReference>
<dbReference type="GO" id="GO:0016887">
    <property type="term" value="F:ATP hydrolysis activity"/>
    <property type="evidence" value="ECO:0007669"/>
    <property type="project" value="InterPro"/>
</dbReference>
<evidence type="ECO:0000256" key="3">
    <source>
        <dbReference type="ARBA" id="ARBA00012417"/>
    </source>
</evidence>
<evidence type="ECO:0000256" key="8">
    <source>
        <dbReference type="ARBA" id="ARBA00022840"/>
    </source>
</evidence>
<feature type="compositionally biased region" description="Basic and acidic residues" evidence="14">
    <location>
        <begin position="81"/>
        <end position="92"/>
    </location>
</feature>
<feature type="region of interest" description="Disordered" evidence="14">
    <location>
        <begin position="675"/>
        <end position="745"/>
    </location>
</feature>
<dbReference type="Gene3D" id="1.10.150.20">
    <property type="entry name" value="5' to 3' exonuclease, C-terminal subdomain"/>
    <property type="match status" value="1"/>
</dbReference>
<feature type="domain" description="Helicase C-terminal" evidence="17">
    <location>
        <begin position="424"/>
        <end position="638"/>
    </location>
</feature>
<dbReference type="STRING" id="905079.L1JKA8"/>
<dbReference type="InterPro" id="IPR002298">
    <property type="entry name" value="DNA_polymerase_A"/>
</dbReference>
<evidence type="ECO:0000259" key="17">
    <source>
        <dbReference type="PROSITE" id="PS51194"/>
    </source>
</evidence>
<dbReference type="InterPro" id="IPR027417">
    <property type="entry name" value="P-loop_NTPase"/>
</dbReference>
<feature type="region of interest" description="Disordered" evidence="14">
    <location>
        <begin position="1133"/>
        <end position="1155"/>
    </location>
</feature>
<dbReference type="Pfam" id="PF21099">
    <property type="entry name" value="POLQ_helical"/>
    <property type="match status" value="1"/>
</dbReference>
<sequence>MSLPRIRGDGRIMATYGQCSQLNNKKLHSSSPTEDSPRDALHPRKKRAGAEAEGLCGASNNEEADRENRNENPISSQRLNIKIDFEHPKFEEMEMQEGEEERTDKTMTDREQEDSDSSVDCFSQYRFSSLICASSPPTLLNLRRDGGCKREEKEEGGKENNDEALSTSTNGSSSALEDEELSQSWLRAWEIPAGVRQAYVELGMRELYEWQVHCLVSTSALSRRTNLVYSAPTSGGKTLVAEILTIRCLLLTKRRVLFVVPYVSLVLEKVEYFRELLQGEEVRVEGYCRGAQLLTRSHADLVELSICTIEKASSIVNQLLVEKKGEELGAVVVDEAQMLGDVGRGCLVEILLTKVLFSLSSTVQIICLSATVANMEELAMWLEAELYVSDFRPVPLLEHVVVELKVEDKGGKVVRELQGGRHVDRDGIVMLCEEALAQSQTALVFCSTRRSAEMCAKFVADNLQGDRQEGEEGGEEEKRKRAKRESMLEALRNSAGGVDQVLQQTIRAGVAFHHAGMTVEERMVVESAFRGGDVSILMCTSTLAAGVNLPADRVIFRSPFIGCDFLDVNRYRQMAGRAGRAGRGGGAGGAGESFVVCERKDAGRVRALLAGKLPPVCSRLVDREMWGRRRPLALSGLRRAILEALDNELVREEEEVMRFLRKSFLYSQLVHERRRDRAAGERAGEQEESARDRRVMIESLVERKGKDDKEREEKQANNNEDEEEEEEQQQQQQEQEQEQQQEDEEDVCLRQMMQEALRWLFASNMSRRQGTRAGEVIFFCTHLGKAAVRSGMSPEDAAMVQEDLKEAMSSLAMEDDLHLLFLVSPLSDLSVPWPHLFDIFQSLPPPCRRIAERVGVQERFLMRARLHGVSSSSSSSSSSSCWQRALQIHSRFFCALILRDLLLERKIPDVALKFHVPRGRVQQLQEEAAAFAGTVSSFCARLRWWQLQVLTAELQERMRASVSSDVLLLLRCPSMKSWWARGLVEEGIGSLKALGAAAVGRVARVVSSSMPFRSETREEEGEEERRIASRLVEEARRMCHREQEDDGEEEMEVKEQGCTWFQDLTDEAAAEKLCRRLAEHREIGMEEEEEGEEGREAGSFRTTLVVCCDYLRVKQQSWRSGGLAGLAFSFMEEEEDEKRGGEEETGGKGKERQEAEGLQGQVFYLPLQPEQEGAGEAKKWMGRMMQSRRIKKVMRDAKKNIRSLRAHRLPVLGPVEDPSLASFLLREAGCPSLPQLKTVTSSSSSATSSSFMRACYEAATLGKVRVEEEDGERLGRKRREMKKLRRLLRLQGMFEYFNEMEMKTCMVLTAMEEEGMRVDLEEIKGQEKELREELTSLEEEMKSVAQGREVDLRSSTSIANFLFRSLHVQDACGTGRIATRSPNLQCLPKRRRERSARDAIVAREGCVLMSADFSQLELRIIAHLSKDMRLAAALEGHGQQAGAVDVFCAMAAMWLKVPADKVSEEERQRAKKVCYGILYGMGLNSLAQDLRVSTAEANQMLQAFKATYHKTSEWIMGTASDILRAALIALSANLKEEEAKIVMQVHDEVIVEVRSEAAHTVAQQLSDCMRGACDISPPLRVKLSLCLLLHHPTAAASSQFRVGYKRGWRGIITSTELGMGLKLEDHPVVINRLSFSYNKQEDILKDISFRIPPASRLVLVGRNGAGKSTLLSLIAGRRMAAQQSIFVYGKDPFRTTSVQEEVCIVTSDWLASEVMKVSMRVGDVLENIAASSREEEQEEVRERMGRLKALLGVEEDWRFSSISEGQKRRVQLTMKLMRPSRLILLDEATTDLDLIVRRNLLGFLLLESLDKRACVVYCTHIFDGLEGWASHLAHLADGSLLRMLPCRDVPELQPNSDAPGFFALVSRWLGEEAGVASEEEAVADVPMAREDAPVSMQASELEWGYHRSRPPILSRVSFTCKQGERVLLAGANGAGKSTLLSILAGQRLVSPPDCVLLLGCRAFEDYRKLSSKLVLLSQEWRSTLRTCGAGGSVSFEELCRSLLQDCGSRTEEVASRLQRLAKILQVESSWKPNEISDGQLRRMQLALKLAYPCEVMLLDEATVDLDVLGRAALLAFLKSESVERGVTVIYCTHILDGMSGWATRVLYMSQGCLESFQGKLLEEEGGERIGSKLYRFVQRLLIKSRQQPVAASTLEERSGGGLGVDTCVLPVGWSQRQTQMLGAFGSHSWMEEEKAEDVSPSELLNLGDELARLREEEEEDGDLTSVTHLVEEMEERNRRDEPPPLAAAAAPPLPACQAENKDDADVARLTMALKIAFAGLKGKIEGAQSSLEQGNMHQLYAARTEIARIWQTIDSTMSVYQDKFGSEEEHVEVEKPIRLADVVEDDLPIPKSSGDIPWGFDSRRHNTAMLEEFDTQNKAH</sequence>
<keyword evidence="4" id="KW-0808">Transferase</keyword>
<organism evidence="18">
    <name type="scientific">Guillardia theta (strain CCMP2712)</name>
    <name type="common">Cryptophyte</name>
    <dbReference type="NCBI Taxonomy" id="905079"/>
    <lineage>
        <taxon>Eukaryota</taxon>
        <taxon>Cryptophyceae</taxon>
        <taxon>Pyrenomonadales</taxon>
        <taxon>Geminigeraceae</taxon>
        <taxon>Guillardia</taxon>
    </lineage>
</organism>
<dbReference type="PROSITE" id="PS51192">
    <property type="entry name" value="HELICASE_ATP_BIND_1"/>
    <property type="match status" value="1"/>
</dbReference>
<dbReference type="Pfam" id="PF00005">
    <property type="entry name" value="ABC_tran"/>
    <property type="match status" value="2"/>
</dbReference>
<dbReference type="RefSeq" id="XP_005835569.1">
    <property type="nucleotide sequence ID" value="XM_005835512.1"/>
</dbReference>
<evidence type="ECO:0000259" key="16">
    <source>
        <dbReference type="PROSITE" id="PS51192"/>
    </source>
</evidence>
<dbReference type="SMART" id="SM00382">
    <property type="entry name" value="AAA"/>
    <property type="match status" value="2"/>
</dbReference>
<feature type="domain" description="ABC transporter" evidence="15">
    <location>
        <begin position="1628"/>
        <end position="1862"/>
    </location>
</feature>
<keyword evidence="7" id="KW-0227">DNA damage</keyword>
<feature type="region of interest" description="Disordered" evidence="14">
    <location>
        <begin position="142"/>
        <end position="177"/>
    </location>
</feature>
<dbReference type="KEGG" id="gtt:GUITHDRAFT_162401"/>
<gene>
    <name evidence="18" type="ORF">GUITHDRAFT_162401</name>
</gene>
<keyword evidence="8" id="KW-0067">ATP-binding</keyword>
<dbReference type="PROSITE" id="PS00447">
    <property type="entry name" value="DNA_POLYMERASE_A"/>
    <property type="match status" value="1"/>
</dbReference>
<dbReference type="Pfam" id="PF00476">
    <property type="entry name" value="DNA_pol_A"/>
    <property type="match status" value="1"/>
</dbReference>
<evidence type="ECO:0000256" key="13">
    <source>
        <dbReference type="SAM" id="Coils"/>
    </source>
</evidence>
<dbReference type="PROSITE" id="PS50893">
    <property type="entry name" value="ABC_TRANSPORTER_2"/>
    <property type="match status" value="2"/>
</dbReference>
<dbReference type="Gene3D" id="3.40.50.300">
    <property type="entry name" value="P-loop containing nucleotide triphosphate hydrolases"/>
    <property type="match status" value="4"/>
</dbReference>
<dbReference type="SMART" id="SM00490">
    <property type="entry name" value="HELICc"/>
    <property type="match status" value="1"/>
</dbReference>
<dbReference type="InterPro" id="IPR001650">
    <property type="entry name" value="Helicase_C-like"/>
</dbReference>
<dbReference type="SUPFAM" id="SSF52540">
    <property type="entry name" value="P-loop containing nucleoside triphosphate hydrolases"/>
    <property type="match status" value="3"/>
</dbReference>
<dbReference type="GO" id="GO:0005634">
    <property type="term" value="C:nucleus"/>
    <property type="evidence" value="ECO:0007669"/>
    <property type="project" value="UniProtKB-SubCell"/>
</dbReference>
<dbReference type="SUPFAM" id="SSF158702">
    <property type="entry name" value="Sec63 N-terminal domain-like"/>
    <property type="match status" value="1"/>
</dbReference>
<dbReference type="Proteomes" id="UP000011087">
    <property type="component" value="Unassembled WGS sequence"/>
</dbReference>
<evidence type="ECO:0000313" key="20">
    <source>
        <dbReference type="Proteomes" id="UP000011087"/>
    </source>
</evidence>
<dbReference type="GO" id="GO:0009507">
    <property type="term" value="C:chloroplast"/>
    <property type="evidence" value="ECO:0007669"/>
    <property type="project" value="UniProtKB-SubCell"/>
</dbReference>
<evidence type="ECO:0000313" key="18">
    <source>
        <dbReference type="EMBL" id="EKX48589.1"/>
    </source>
</evidence>
<dbReference type="FunFam" id="3.40.50.300:FF:000813">
    <property type="entry name" value="helicase POLQ-like isoform X1"/>
    <property type="match status" value="1"/>
</dbReference>
<dbReference type="eggNOG" id="KOG2355">
    <property type="taxonomic scope" value="Eukaryota"/>
</dbReference>
<dbReference type="SUPFAM" id="SSF56672">
    <property type="entry name" value="DNA/RNA polymerases"/>
    <property type="match status" value="1"/>
</dbReference>
<keyword evidence="6" id="KW-0547">Nucleotide-binding</keyword>
<dbReference type="GO" id="GO:0003887">
    <property type="term" value="F:DNA-directed DNA polymerase activity"/>
    <property type="evidence" value="ECO:0007669"/>
    <property type="project" value="UniProtKB-KW"/>
</dbReference>
<dbReference type="Pfam" id="PF20470">
    <property type="entry name" value="HTH_61"/>
    <property type="match status" value="1"/>
</dbReference>
<dbReference type="GO" id="GO:0006302">
    <property type="term" value="P:double-strand break repair"/>
    <property type="evidence" value="ECO:0007669"/>
    <property type="project" value="TreeGrafter"/>
</dbReference>
<dbReference type="GO" id="GO:0003677">
    <property type="term" value="F:DNA binding"/>
    <property type="evidence" value="ECO:0007669"/>
    <property type="project" value="UniProtKB-KW"/>
</dbReference>
<dbReference type="eggNOG" id="KOG0950">
    <property type="taxonomic scope" value="Eukaryota"/>
</dbReference>
<feature type="domain" description="Helicase ATP-binding" evidence="16">
    <location>
        <begin position="218"/>
        <end position="390"/>
    </location>
</feature>
<dbReference type="PANTHER" id="PTHR10133:SF62">
    <property type="entry name" value="DNA POLYMERASE THETA"/>
    <property type="match status" value="1"/>
</dbReference>
<feature type="compositionally biased region" description="Polar residues" evidence="14">
    <location>
        <begin position="21"/>
        <end position="34"/>
    </location>
</feature>
<evidence type="ECO:0000256" key="5">
    <source>
        <dbReference type="ARBA" id="ARBA00022695"/>
    </source>
</evidence>
<feature type="compositionally biased region" description="Acidic residues" evidence="14">
    <location>
        <begin position="735"/>
        <end position="745"/>
    </location>
</feature>
<keyword evidence="20" id="KW-1185">Reference proteome</keyword>
<evidence type="ECO:0000256" key="1">
    <source>
        <dbReference type="ARBA" id="ARBA00004123"/>
    </source>
</evidence>
<dbReference type="Gene3D" id="1.20.1060.10">
    <property type="entry name" value="Taq DNA Polymerase, Chain T, domain 4"/>
    <property type="match status" value="1"/>
</dbReference>
<keyword evidence="5" id="KW-0548">Nucleotidyltransferase</keyword>
<dbReference type="OrthoDB" id="6512918at2759"/>
<dbReference type="InterPro" id="IPR011545">
    <property type="entry name" value="DEAD/DEAH_box_helicase_dom"/>
</dbReference>
<reference evidence="20" key="2">
    <citation type="submission" date="2012-11" db="EMBL/GenBank/DDBJ databases">
        <authorList>
            <person name="Kuo A."/>
            <person name="Curtis B.A."/>
            <person name="Tanifuji G."/>
            <person name="Burki F."/>
            <person name="Gruber A."/>
            <person name="Irimia M."/>
            <person name="Maruyama S."/>
            <person name="Arias M.C."/>
            <person name="Ball S.G."/>
            <person name="Gile G.H."/>
            <person name="Hirakawa Y."/>
            <person name="Hopkins J.F."/>
            <person name="Rensing S.A."/>
            <person name="Schmutz J."/>
            <person name="Symeonidi A."/>
            <person name="Elias M."/>
            <person name="Eveleigh R.J."/>
            <person name="Herman E.K."/>
            <person name="Klute M.J."/>
            <person name="Nakayama T."/>
            <person name="Obornik M."/>
            <person name="Reyes-Prieto A."/>
            <person name="Armbrust E.V."/>
            <person name="Aves S.J."/>
            <person name="Beiko R.G."/>
            <person name="Coutinho P."/>
            <person name="Dacks J.B."/>
            <person name="Durnford D.G."/>
            <person name="Fast N.M."/>
            <person name="Green B.R."/>
            <person name="Grisdale C."/>
            <person name="Hempe F."/>
            <person name="Henrissat B."/>
            <person name="Hoppner M.P."/>
            <person name="Ishida K.-I."/>
            <person name="Kim E."/>
            <person name="Koreny L."/>
            <person name="Kroth P.G."/>
            <person name="Liu Y."/>
            <person name="Malik S.-B."/>
            <person name="Maier U.G."/>
            <person name="McRose D."/>
            <person name="Mock T."/>
            <person name="Neilson J.A."/>
            <person name="Onodera N.T."/>
            <person name="Poole A.M."/>
            <person name="Pritham E.J."/>
            <person name="Richards T.A."/>
            <person name="Rocap G."/>
            <person name="Roy S.W."/>
            <person name="Sarai C."/>
            <person name="Schaack S."/>
            <person name="Shirato S."/>
            <person name="Slamovits C.H."/>
            <person name="Spencer D.F."/>
            <person name="Suzuki S."/>
            <person name="Worden A.Z."/>
            <person name="Zauner S."/>
            <person name="Barry K."/>
            <person name="Bell C."/>
            <person name="Bharti A.K."/>
            <person name="Crow J.A."/>
            <person name="Grimwood J."/>
            <person name="Kramer R."/>
            <person name="Lindquist E."/>
            <person name="Lucas S."/>
            <person name="Salamov A."/>
            <person name="McFadden G.I."/>
            <person name="Lane C.E."/>
            <person name="Keeling P.J."/>
            <person name="Gray M.W."/>
            <person name="Grigoriev I.V."/>
            <person name="Archibald J.M."/>
        </authorList>
    </citation>
    <scope>NUCLEOTIDE SEQUENCE</scope>
    <source>
        <strain evidence="20">CCMP2712</strain>
    </source>
</reference>
<keyword evidence="10" id="KW-0234">DNA repair</keyword>
<dbReference type="InterPro" id="IPR003593">
    <property type="entry name" value="AAA+_ATPase"/>
</dbReference>
<evidence type="ECO:0000313" key="19">
    <source>
        <dbReference type="EnsemblProtists" id="EKX48589"/>
    </source>
</evidence>
<dbReference type="PANTHER" id="PTHR10133">
    <property type="entry name" value="DNA POLYMERASE I"/>
    <property type="match status" value="1"/>
</dbReference>
<name>L1JKA8_GUITC</name>
<evidence type="ECO:0000256" key="2">
    <source>
        <dbReference type="ARBA" id="ARBA00004229"/>
    </source>
</evidence>
<reference evidence="18 20" key="1">
    <citation type="journal article" date="2012" name="Nature">
        <title>Algal genomes reveal evolutionary mosaicism and the fate of nucleomorphs.</title>
        <authorList>
            <consortium name="DOE Joint Genome Institute"/>
            <person name="Curtis B.A."/>
            <person name="Tanifuji G."/>
            <person name="Burki F."/>
            <person name="Gruber A."/>
            <person name="Irimia M."/>
            <person name="Maruyama S."/>
            <person name="Arias M.C."/>
            <person name="Ball S.G."/>
            <person name="Gile G.H."/>
            <person name="Hirakawa Y."/>
            <person name="Hopkins J.F."/>
            <person name="Kuo A."/>
            <person name="Rensing S.A."/>
            <person name="Schmutz J."/>
            <person name="Symeonidi A."/>
            <person name="Elias M."/>
            <person name="Eveleigh R.J."/>
            <person name="Herman E.K."/>
            <person name="Klute M.J."/>
            <person name="Nakayama T."/>
            <person name="Obornik M."/>
            <person name="Reyes-Prieto A."/>
            <person name="Armbrust E.V."/>
            <person name="Aves S.J."/>
            <person name="Beiko R.G."/>
            <person name="Coutinho P."/>
            <person name="Dacks J.B."/>
            <person name="Durnford D.G."/>
            <person name="Fast N.M."/>
            <person name="Green B.R."/>
            <person name="Grisdale C.J."/>
            <person name="Hempel F."/>
            <person name="Henrissat B."/>
            <person name="Hoppner M.P."/>
            <person name="Ishida K."/>
            <person name="Kim E."/>
            <person name="Koreny L."/>
            <person name="Kroth P.G."/>
            <person name="Liu Y."/>
            <person name="Malik S.B."/>
            <person name="Maier U.G."/>
            <person name="McRose D."/>
            <person name="Mock T."/>
            <person name="Neilson J.A."/>
            <person name="Onodera N.T."/>
            <person name="Poole A.M."/>
            <person name="Pritham E.J."/>
            <person name="Richards T.A."/>
            <person name="Rocap G."/>
            <person name="Roy S.W."/>
            <person name="Sarai C."/>
            <person name="Schaack S."/>
            <person name="Shirato S."/>
            <person name="Slamovits C.H."/>
            <person name="Spencer D.F."/>
            <person name="Suzuki S."/>
            <person name="Worden A.Z."/>
            <person name="Zauner S."/>
            <person name="Barry K."/>
            <person name="Bell C."/>
            <person name="Bharti A.K."/>
            <person name="Crow J.A."/>
            <person name="Grimwood J."/>
            <person name="Kramer R."/>
            <person name="Lindquist E."/>
            <person name="Lucas S."/>
            <person name="Salamov A."/>
            <person name="McFadden G.I."/>
            <person name="Lane C.E."/>
            <person name="Keeling P.J."/>
            <person name="Gray M.W."/>
            <person name="Grigoriev I.V."/>
            <person name="Archibald J.M."/>
        </authorList>
    </citation>
    <scope>NUCLEOTIDE SEQUENCE</scope>
    <source>
        <strain evidence="18 20">CCMP2712</strain>
    </source>
</reference>
<dbReference type="GeneID" id="17305196"/>
<dbReference type="EnsemblProtists" id="EKX48589">
    <property type="protein sequence ID" value="EKX48589"/>
    <property type="gene ID" value="GUITHDRAFT_162401"/>
</dbReference>
<dbReference type="Gene3D" id="1.10.3380.20">
    <property type="match status" value="1"/>
</dbReference>
<feature type="compositionally biased region" description="Polar residues" evidence="14">
    <location>
        <begin position="164"/>
        <end position="175"/>
    </location>
</feature>
<dbReference type="PaxDb" id="55529-EKX48589"/>
<dbReference type="InterPro" id="IPR048960">
    <property type="entry name" value="POLQ-like_helical"/>
</dbReference>
<dbReference type="InterPro" id="IPR003439">
    <property type="entry name" value="ABC_transporter-like_ATP-bd"/>
</dbReference>
<comment type="subcellular location">
    <subcellularLocation>
        <location evidence="1">Nucleus</location>
    </subcellularLocation>
    <subcellularLocation>
        <location evidence="2">Plastid</location>
        <location evidence="2">Chloroplast</location>
    </subcellularLocation>
</comment>
<dbReference type="SMART" id="SM00487">
    <property type="entry name" value="DEXDc"/>
    <property type="match status" value="1"/>
</dbReference>
<keyword evidence="9" id="KW-0239">DNA-directed DNA polymerase</keyword>
<dbReference type="EMBL" id="JH992985">
    <property type="protein sequence ID" value="EKX48589.1"/>
    <property type="molecule type" value="Genomic_DNA"/>
</dbReference>
<evidence type="ECO:0000256" key="4">
    <source>
        <dbReference type="ARBA" id="ARBA00022679"/>
    </source>
</evidence>
<proteinExistence type="predicted"/>
<evidence type="ECO:0000256" key="7">
    <source>
        <dbReference type="ARBA" id="ARBA00022763"/>
    </source>
</evidence>
<feature type="coiled-coil region" evidence="13">
    <location>
        <begin position="1313"/>
        <end position="1347"/>
    </location>
</feature>
<dbReference type="HOGENOM" id="CLU_229430_0_0_1"/>
<comment type="catalytic activity">
    <reaction evidence="12">
        <text>DNA(n) + a 2'-deoxyribonucleoside 5'-triphosphate = DNA(n+1) + diphosphate</text>
        <dbReference type="Rhea" id="RHEA:22508"/>
        <dbReference type="Rhea" id="RHEA-COMP:17339"/>
        <dbReference type="Rhea" id="RHEA-COMP:17340"/>
        <dbReference type="ChEBI" id="CHEBI:33019"/>
        <dbReference type="ChEBI" id="CHEBI:61560"/>
        <dbReference type="ChEBI" id="CHEBI:173112"/>
        <dbReference type="EC" id="2.7.7.7"/>
    </reaction>
</comment>
<dbReference type="InterPro" id="IPR036397">
    <property type="entry name" value="RNaseH_sf"/>
</dbReference>
<keyword evidence="11" id="KW-0539">Nucleus</keyword>
<dbReference type="CDD" id="cd18026">
    <property type="entry name" value="DEXHc_POLQ-like"/>
    <property type="match status" value="1"/>
</dbReference>
<feature type="compositionally biased region" description="Basic and acidic residues" evidence="14">
    <location>
        <begin position="1137"/>
        <end position="1155"/>
    </location>
</feature>
<dbReference type="EC" id="2.7.7.7" evidence="3"/>
<dbReference type="Gene3D" id="3.30.420.10">
    <property type="entry name" value="Ribonuclease H-like superfamily/Ribonuclease H"/>
    <property type="match status" value="1"/>
</dbReference>
<dbReference type="InterPro" id="IPR014001">
    <property type="entry name" value="Helicase_ATP-bd"/>
</dbReference>
<dbReference type="Pfam" id="PF00270">
    <property type="entry name" value="DEAD"/>
    <property type="match status" value="1"/>
</dbReference>
<evidence type="ECO:0000256" key="10">
    <source>
        <dbReference type="ARBA" id="ARBA00023204"/>
    </source>
</evidence>
<feature type="compositionally biased region" description="Acidic residues" evidence="14">
    <location>
        <begin position="719"/>
        <end position="728"/>
    </location>
</feature>
<protein>
    <recommendedName>
        <fullName evidence="3">DNA-directed DNA polymerase</fullName>
        <ecNumber evidence="3">2.7.7.7</ecNumber>
    </recommendedName>
</protein>
<feature type="region of interest" description="Disordered" evidence="14">
    <location>
        <begin position="21"/>
        <end position="118"/>
    </location>
</feature>
<dbReference type="Pfam" id="PF00271">
    <property type="entry name" value="Helicase_C"/>
    <property type="match status" value="1"/>
</dbReference>
<dbReference type="PROSITE" id="PS51194">
    <property type="entry name" value="HELICASE_CTER"/>
    <property type="match status" value="1"/>
</dbReference>
<dbReference type="SMART" id="SM00482">
    <property type="entry name" value="POLAc"/>
    <property type="match status" value="1"/>
</dbReference>
<feature type="domain" description="ABC transporter" evidence="15">
    <location>
        <begin position="1896"/>
        <end position="2135"/>
    </location>
</feature>
<dbReference type="PRINTS" id="PR00868">
    <property type="entry name" value="DNAPOLI"/>
</dbReference>
<evidence type="ECO:0000259" key="15">
    <source>
        <dbReference type="PROSITE" id="PS50893"/>
    </source>
</evidence>
<evidence type="ECO:0000256" key="9">
    <source>
        <dbReference type="ARBA" id="ARBA00022932"/>
    </source>
</evidence>